<dbReference type="AlphaFoldDB" id="A0AAD3XTU8"/>
<organism evidence="1 2">
    <name type="scientific">Nepenthes gracilis</name>
    <name type="common">Slender pitcher plant</name>
    <dbReference type="NCBI Taxonomy" id="150966"/>
    <lineage>
        <taxon>Eukaryota</taxon>
        <taxon>Viridiplantae</taxon>
        <taxon>Streptophyta</taxon>
        <taxon>Embryophyta</taxon>
        <taxon>Tracheophyta</taxon>
        <taxon>Spermatophyta</taxon>
        <taxon>Magnoliopsida</taxon>
        <taxon>eudicotyledons</taxon>
        <taxon>Gunneridae</taxon>
        <taxon>Pentapetalae</taxon>
        <taxon>Caryophyllales</taxon>
        <taxon>Nepenthaceae</taxon>
        <taxon>Nepenthes</taxon>
    </lineage>
</organism>
<keyword evidence="2" id="KW-1185">Reference proteome</keyword>
<protein>
    <submittedName>
        <fullName evidence="1">Uncharacterized protein</fullName>
    </submittedName>
</protein>
<reference evidence="1" key="1">
    <citation type="submission" date="2023-05" db="EMBL/GenBank/DDBJ databases">
        <title>Nepenthes gracilis genome sequencing.</title>
        <authorList>
            <person name="Fukushima K."/>
        </authorList>
    </citation>
    <scope>NUCLEOTIDE SEQUENCE</scope>
    <source>
        <strain evidence="1">SING2019-196</strain>
    </source>
</reference>
<accession>A0AAD3XTU8</accession>
<proteinExistence type="predicted"/>
<dbReference type="Proteomes" id="UP001279734">
    <property type="component" value="Unassembled WGS sequence"/>
</dbReference>
<evidence type="ECO:0000313" key="2">
    <source>
        <dbReference type="Proteomes" id="UP001279734"/>
    </source>
</evidence>
<comment type="caution">
    <text evidence="1">The sequence shown here is derived from an EMBL/GenBank/DDBJ whole genome shotgun (WGS) entry which is preliminary data.</text>
</comment>
<gene>
    <name evidence="1" type="ORF">Nepgr_018849</name>
</gene>
<dbReference type="EMBL" id="BSYO01000017">
    <property type="protein sequence ID" value="GMH17008.1"/>
    <property type="molecule type" value="Genomic_DNA"/>
</dbReference>
<name>A0AAD3XTU8_NEPGR</name>
<sequence>MGSDASPPPPSWSAVVQKNKPGGMSSLQYFPPQLGVMDIVEISPPTEVIEEGEAMWGDTLMGYFTGNPIHFHVVNHIVRKLWAQFELKHVADKAIETIPDDQA</sequence>
<evidence type="ECO:0000313" key="1">
    <source>
        <dbReference type="EMBL" id="GMH17008.1"/>
    </source>
</evidence>